<keyword evidence="2" id="KW-1185">Reference proteome</keyword>
<name>A0A5M3W1V5_9ACTN</name>
<reference evidence="1 2" key="1">
    <citation type="submission" date="2019-10" db="EMBL/GenBank/DDBJ databases">
        <title>Whole genome shotgun sequence of Acrocarpospora corrugata NBRC 13972.</title>
        <authorList>
            <person name="Ichikawa N."/>
            <person name="Kimura A."/>
            <person name="Kitahashi Y."/>
            <person name="Komaki H."/>
            <person name="Oguchi A."/>
        </authorList>
    </citation>
    <scope>NUCLEOTIDE SEQUENCE [LARGE SCALE GENOMIC DNA]</scope>
    <source>
        <strain evidence="1 2">NBRC 13972</strain>
    </source>
</reference>
<dbReference type="AlphaFoldDB" id="A0A5M3W1V5"/>
<dbReference type="EMBL" id="BLAD01000049">
    <property type="protein sequence ID" value="GES01293.1"/>
    <property type="molecule type" value="Genomic_DNA"/>
</dbReference>
<evidence type="ECO:0000313" key="1">
    <source>
        <dbReference type="EMBL" id="GES01293.1"/>
    </source>
</evidence>
<sequence>MTAKAPEIHTRAAVIEPQRVKLAEELRGLGLPVPPVGPLPFEPAAGGSALRRLVNFGLRDPLVLILPEYRVLVDGFMGLGQYGFHPRKLGAQSIDQTISLLWGFAREPHVEFSRYDPARLQTSAGLEQQSRGFLNQRVVIHHPEVAGRLGLYSALASGPIHDLAMAGQAQRINGVGNLVKLPQGVLQPPRMGVNVETLVNGRWIEFWDVITYSRFSPGQPGPGGIYWPARVEIKVATPETRQLRNEPRRLLDAQSVRWTDADTGALVDAPPQEIFPELSPHARQLVLGRMRDGPPAVHKGDEVTVRSTRSGQSYLRYDMRLEMIWIDAIIKMIMR</sequence>
<organism evidence="1 2">
    <name type="scientific">Acrocarpospora corrugata</name>
    <dbReference type="NCBI Taxonomy" id="35763"/>
    <lineage>
        <taxon>Bacteria</taxon>
        <taxon>Bacillati</taxon>
        <taxon>Actinomycetota</taxon>
        <taxon>Actinomycetes</taxon>
        <taxon>Streptosporangiales</taxon>
        <taxon>Streptosporangiaceae</taxon>
        <taxon>Acrocarpospora</taxon>
    </lineage>
</organism>
<accession>A0A5M3W1V5</accession>
<dbReference type="Proteomes" id="UP000334990">
    <property type="component" value="Unassembled WGS sequence"/>
</dbReference>
<comment type="caution">
    <text evidence="1">The sequence shown here is derived from an EMBL/GenBank/DDBJ whole genome shotgun (WGS) entry which is preliminary data.</text>
</comment>
<proteinExistence type="predicted"/>
<protein>
    <submittedName>
        <fullName evidence="1">Uncharacterized protein</fullName>
    </submittedName>
</protein>
<evidence type="ECO:0000313" key="2">
    <source>
        <dbReference type="Proteomes" id="UP000334990"/>
    </source>
</evidence>
<gene>
    <name evidence="1" type="ORF">Acor_33570</name>
</gene>